<dbReference type="STRING" id="63057.A0A2P5E5U7"/>
<organism evidence="3 4">
    <name type="scientific">Trema orientale</name>
    <name type="common">Charcoal tree</name>
    <name type="synonym">Celtis orientalis</name>
    <dbReference type="NCBI Taxonomy" id="63057"/>
    <lineage>
        <taxon>Eukaryota</taxon>
        <taxon>Viridiplantae</taxon>
        <taxon>Streptophyta</taxon>
        <taxon>Embryophyta</taxon>
        <taxon>Tracheophyta</taxon>
        <taxon>Spermatophyta</taxon>
        <taxon>Magnoliopsida</taxon>
        <taxon>eudicotyledons</taxon>
        <taxon>Gunneridae</taxon>
        <taxon>Pentapetalae</taxon>
        <taxon>rosids</taxon>
        <taxon>fabids</taxon>
        <taxon>Rosales</taxon>
        <taxon>Cannabaceae</taxon>
        <taxon>Trema</taxon>
    </lineage>
</organism>
<reference evidence="4" key="1">
    <citation type="submission" date="2016-06" db="EMBL/GenBank/DDBJ databases">
        <title>Parallel loss of symbiosis genes in relatives of nitrogen-fixing non-legume Parasponia.</title>
        <authorList>
            <person name="Van Velzen R."/>
            <person name="Holmer R."/>
            <person name="Bu F."/>
            <person name="Rutten L."/>
            <person name="Van Zeijl A."/>
            <person name="Liu W."/>
            <person name="Santuari L."/>
            <person name="Cao Q."/>
            <person name="Sharma T."/>
            <person name="Shen D."/>
            <person name="Roswanjaya Y."/>
            <person name="Wardhani T."/>
            <person name="Kalhor M.S."/>
            <person name="Jansen J."/>
            <person name="Van den Hoogen J."/>
            <person name="Gungor B."/>
            <person name="Hartog M."/>
            <person name="Hontelez J."/>
            <person name="Verver J."/>
            <person name="Yang W.-C."/>
            <person name="Schijlen E."/>
            <person name="Repin R."/>
            <person name="Schilthuizen M."/>
            <person name="Schranz E."/>
            <person name="Heidstra R."/>
            <person name="Miyata K."/>
            <person name="Fedorova E."/>
            <person name="Kohlen W."/>
            <person name="Bisseling T."/>
            <person name="Smit S."/>
            <person name="Geurts R."/>
        </authorList>
    </citation>
    <scope>NUCLEOTIDE SEQUENCE [LARGE SCALE GENOMIC DNA]</scope>
    <source>
        <strain evidence="4">cv. RG33-2</strain>
    </source>
</reference>
<keyword evidence="4" id="KW-1185">Reference proteome</keyword>
<proteinExistence type="predicted"/>
<dbReference type="OrthoDB" id="1915073at2759"/>
<comment type="caution">
    <text evidence="3">The sequence shown here is derived from an EMBL/GenBank/DDBJ whole genome shotgun (WGS) entry which is preliminary data.</text>
</comment>
<dbReference type="Proteomes" id="UP000237000">
    <property type="component" value="Unassembled WGS sequence"/>
</dbReference>
<dbReference type="PANTHER" id="PTHR36608">
    <property type="entry name" value="POLYPHENOL OXIDASE C, CHLOROPLASTIC-LIKE"/>
    <property type="match status" value="1"/>
</dbReference>
<dbReference type="GO" id="GO:0004097">
    <property type="term" value="F:catechol oxidase activity"/>
    <property type="evidence" value="ECO:0007669"/>
    <property type="project" value="InterPro"/>
</dbReference>
<evidence type="ECO:0000313" key="3">
    <source>
        <dbReference type="EMBL" id="PON80908.1"/>
    </source>
</evidence>
<dbReference type="InParanoid" id="A0A2P5E5U7"/>
<dbReference type="AlphaFoldDB" id="A0A2P5E5U7"/>
<evidence type="ECO:0000313" key="4">
    <source>
        <dbReference type="Proteomes" id="UP000237000"/>
    </source>
</evidence>
<feature type="domain" description="Polyphenol oxidase C-terminal" evidence="2">
    <location>
        <begin position="89"/>
        <end position="218"/>
    </location>
</feature>
<keyword evidence="1" id="KW-0732">Signal</keyword>
<feature type="chain" id="PRO_5015160555" evidence="1">
    <location>
        <begin position="19"/>
        <end position="220"/>
    </location>
</feature>
<sequence>MNTLNLTLTLTLTLTSKSIFSSFQTRTKSPIPSIVTPISKHMANFVPKATADGDRSKLTLDRRDLLLVGAGSLCGAASPSTANSTADYPIKLDGAVSRVVARPKKSRSKKEKEDEDEVLVIDGIEFDRNLAVKFDVYVNDEDAAASGGPDKAEFAGSLVNVPHGQGRGKSKTMRTCLRLGISDLLEEVGADDDESVVVTLVPKSGKGLVTIGNIGIELQA</sequence>
<evidence type="ECO:0000256" key="1">
    <source>
        <dbReference type="SAM" id="SignalP"/>
    </source>
</evidence>
<gene>
    <name evidence="3" type="ORF">TorRG33x02_233160</name>
</gene>
<accession>A0A2P5E5U7</accession>
<name>A0A2P5E5U7_TREOI</name>
<dbReference type="EMBL" id="JXTC01000229">
    <property type="protein sequence ID" value="PON80908.1"/>
    <property type="molecule type" value="Genomic_DNA"/>
</dbReference>
<dbReference type="InterPro" id="IPR022740">
    <property type="entry name" value="Polyphenol_oxidase_C"/>
</dbReference>
<evidence type="ECO:0000259" key="2">
    <source>
        <dbReference type="Pfam" id="PF12143"/>
    </source>
</evidence>
<feature type="signal peptide" evidence="1">
    <location>
        <begin position="1"/>
        <end position="18"/>
    </location>
</feature>
<dbReference type="Pfam" id="PF12143">
    <property type="entry name" value="PPO1_KFDV"/>
    <property type="match status" value="1"/>
</dbReference>
<protein>
    <submittedName>
        <fullName evidence="3">Polyphenol oxidase, C-terminal</fullName>
    </submittedName>
</protein>
<dbReference type="PANTHER" id="PTHR36608:SF1">
    <property type="entry name" value="POLYPHENOL OXIDASE C, CHLOROPLASTIC-LIKE"/>
    <property type="match status" value="1"/>
</dbReference>